<evidence type="ECO:0000313" key="2">
    <source>
        <dbReference type="Proteomes" id="UP000297245"/>
    </source>
</evidence>
<dbReference type="EMBL" id="ML179187">
    <property type="protein sequence ID" value="THU96015.1"/>
    <property type="molecule type" value="Genomic_DNA"/>
</dbReference>
<gene>
    <name evidence="1" type="ORF">K435DRAFT_859005</name>
</gene>
<dbReference type="Proteomes" id="UP000297245">
    <property type="component" value="Unassembled WGS sequence"/>
</dbReference>
<reference evidence="1 2" key="1">
    <citation type="journal article" date="2019" name="Nat. Ecol. Evol.">
        <title>Megaphylogeny resolves global patterns of mushroom evolution.</title>
        <authorList>
            <person name="Varga T."/>
            <person name="Krizsan K."/>
            <person name="Foldi C."/>
            <person name="Dima B."/>
            <person name="Sanchez-Garcia M."/>
            <person name="Sanchez-Ramirez S."/>
            <person name="Szollosi G.J."/>
            <person name="Szarkandi J.G."/>
            <person name="Papp V."/>
            <person name="Albert L."/>
            <person name="Andreopoulos W."/>
            <person name="Angelini C."/>
            <person name="Antonin V."/>
            <person name="Barry K.W."/>
            <person name="Bougher N.L."/>
            <person name="Buchanan P."/>
            <person name="Buyck B."/>
            <person name="Bense V."/>
            <person name="Catcheside P."/>
            <person name="Chovatia M."/>
            <person name="Cooper J."/>
            <person name="Damon W."/>
            <person name="Desjardin D."/>
            <person name="Finy P."/>
            <person name="Geml J."/>
            <person name="Haridas S."/>
            <person name="Hughes K."/>
            <person name="Justo A."/>
            <person name="Karasinski D."/>
            <person name="Kautmanova I."/>
            <person name="Kiss B."/>
            <person name="Kocsube S."/>
            <person name="Kotiranta H."/>
            <person name="LaButti K.M."/>
            <person name="Lechner B.E."/>
            <person name="Liimatainen K."/>
            <person name="Lipzen A."/>
            <person name="Lukacs Z."/>
            <person name="Mihaltcheva S."/>
            <person name="Morgado L.N."/>
            <person name="Niskanen T."/>
            <person name="Noordeloos M.E."/>
            <person name="Ohm R.A."/>
            <person name="Ortiz-Santana B."/>
            <person name="Ovrebo C."/>
            <person name="Racz N."/>
            <person name="Riley R."/>
            <person name="Savchenko A."/>
            <person name="Shiryaev A."/>
            <person name="Soop K."/>
            <person name="Spirin V."/>
            <person name="Szebenyi C."/>
            <person name="Tomsovsky M."/>
            <person name="Tulloss R.E."/>
            <person name="Uehling J."/>
            <person name="Grigoriev I.V."/>
            <person name="Vagvolgyi C."/>
            <person name="Papp T."/>
            <person name="Martin F.M."/>
            <person name="Miettinen O."/>
            <person name="Hibbett D.S."/>
            <person name="Nagy L.G."/>
        </authorList>
    </citation>
    <scope>NUCLEOTIDE SEQUENCE [LARGE SCALE GENOMIC DNA]</scope>
    <source>
        <strain evidence="1 2">CBS 962.96</strain>
    </source>
</reference>
<dbReference type="AlphaFoldDB" id="A0A4V4HFR7"/>
<protein>
    <submittedName>
        <fullName evidence="1">Uncharacterized protein</fullName>
    </submittedName>
</protein>
<keyword evidence="2" id="KW-1185">Reference proteome</keyword>
<proteinExistence type="predicted"/>
<organism evidence="1 2">
    <name type="scientific">Dendrothele bispora (strain CBS 962.96)</name>
    <dbReference type="NCBI Taxonomy" id="1314807"/>
    <lineage>
        <taxon>Eukaryota</taxon>
        <taxon>Fungi</taxon>
        <taxon>Dikarya</taxon>
        <taxon>Basidiomycota</taxon>
        <taxon>Agaricomycotina</taxon>
        <taxon>Agaricomycetes</taxon>
        <taxon>Agaricomycetidae</taxon>
        <taxon>Agaricales</taxon>
        <taxon>Agaricales incertae sedis</taxon>
        <taxon>Dendrothele</taxon>
    </lineage>
</organism>
<accession>A0A4V4HFR7</accession>
<sequence length="196" mass="22053">MSLLLMTHETSQPLNCTVTRFTEEVKNYLSIPTCLSTRIKWSVFELQSGTAHDFDTATCCETHKLELLTGSQMSRFSEHSDSQSRNTRTIDELSQVQSMARSSPSTRFRLGRLHAAVQQADCNFDNNLDMTEAFDPIADILLGYTSFSDDTEAFHDMVAALNVLVERLPDTHPRKETLLRPCFTGAFAALSHLLED</sequence>
<evidence type="ECO:0000313" key="1">
    <source>
        <dbReference type="EMBL" id="THU96015.1"/>
    </source>
</evidence>
<name>A0A4V4HFR7_DENBC</name>